<dbReference type="KEGG" id="cgle:NCTC11432_02640"/>
<name>A0A448B3E5_CHRGE</name>
<dbReference type="GeneID" id="93020283"/>
<dbReference type="STRING" id="525257.HMPREF0204_11820"/>
<keyword evidence="1" id="KW-0732">Signal</keyword>
<feature type="chain" id="PRO_5019219932" description="Outer membrane lipoprotein-sorting protein" evidence="1">
    <location>
        <begin position="18"/>
        <end position="240"/>
    </location>
</feature>
<dbReference type="InterPro" id="IPR021457">
    <property type="entry name" value="DUF3108"/>
</dbReference>
<dbReference type="Proteomes" id="UP000279227">
    <property type="component" value="Chromosome"/>
</dbReference>
<sequence length="240" mass="27721">MRTILFLLILSSANFFAQNLLNPKNSGINPKLIKNETSEAVWYAEKADTKIEIGTIITEIKKLNQSDLLIRTTVKMKQAPDAKWTDSTLVKISDFEPIYHSSYNVNRDMVLRSGKDKVTGYYLDKKSQKKEIIEIPATNYFDSSSYAMLIRYLPLKENYTAEISIFDYNPKSEKKGIMKAYILDTQKAEYNGKPVWMVKTNDDISNRSATTTYYIDTITRKIEKQDMDMAGRRMSLETIR</sequence>
<evidence type="ECO:0000256" key="1">
    <source>
        <dbReference type="SAM" id="SignalP"/>
    </source>
</evidence>
<evidence type="ECO:0000313" key="2">
    <source>
        <dbReference type="EMBL" id="VEE08392.1"/>
    </source>
</evidence>
<protein>
    <recommendedName>
        <fullName evidence="4">Outer membrane lipoprotein-sorting protein</fullName>
    </recommendedName>
</protein>
<evidence type="ECO:0008006" key="4">
    <source>
        <dbReference type="Google" id="ProtNLM"/>
    </source>
</evidence>
<organism evidence="2 3">
    <name type="scientific">Chryseobacterium gleum</name>
    <name type="common">Flavobacterium gleum</name>
    <dbReference type="NCBI Taxonomy" id="250"/>
    <lineage>
        <taxon>Bacteria</taxon>
        <taxon>Pseudomonadati</taxon>
        <taxon>Bacteroidota</taxon>
        <taxon>Flavobacteriia</taxon>
        <taxon>Flavobacteriales</taxon>
        <taxon>Weeksellaceae</taxon>
        <taxon>Chryseobacterium group</taxon>
        <taxon>Chryseobacterium</taxon>
    </lineage>
</organism>
<gene>
    <name evidence="2" type="ORF">NCTC11432_02640</name>
</gene>
<proteinExistence type="predicted"/>
<dbReference type="OrthoDB" id="756873at2"/>
<feature type="signal peptide" evidence="1">
    <location>
        <begin position="1"/>
        <end position="17"/>
    </location>
</feature>
<dbReference type="RefSeq" id="WP_002976556.1">
    <property type="nucleotide sequence ID" value="NZ_CP068486.1"/>
</dbReference>
<dbReference type="Pfam" id="PF11306">
    <property type="entry name" value="DUF3108"/>
    <property type="match status" value="1"/>
</dbReference>
<reference evidence="2 3" key="1">
    <citation type="submission" date="2018-12" db="EMBL/GenBank/DDBJ databases">
        <authorList>
            <consortium name="Pathogen Informatics"/>
        </authorList>
    </citation>
    <scope>NUCLEOTIDE SEQUENCE [LARGE SCALE GENOMIC DNA]</scope>
    <source>
        <strain evidence="2 3">NCTC11432</strain>
    </source>
</reference>
<dbReference type="EMBL" id="LR134289">
    <property type="protein sequence ID" value="VEE08392.1"/>
    <property type="molecule type" value="Genomic_DNA"/>
</dbReference>
<evidence type="ECO:0000313" key="3">
    <source>
        <dbReference type="Proteomes" id="UP000279227"/>
    </source>
</evidence>
<dbReference type="AlphaFoldDB" id="A0A448B3E5"/>
<accession>A0A448B3E5</accession>